<dbReference type="Gene3D" id="3.20.20.70">
    <property type="entry name" value="Aldolase class I"/>
    <property type="match status" value="1"/>
</dbReference>
<evidence type="ECO:0000256" key="2">
    <source>
        <dbReference type="ARBA" id="ARBA00022723"/>
    </source>
</evidence>
<dbReference type="PANTHER" id="PTHR11228:SF7">
    <property type="entry name" value="PQQA PEPTIDE CYCLASE"/>
    <property type="match status" value="1"/>
</dbReference>
<dbReference type="EMBL" id="FXAZ01000006">
    <property type="protein sequence ID" value="SMG55433.1"/>
    <property type="molecule type" value="Genomic_DNA"/>
</dbReference>
<gene>
    <name evidence="6" type="ORF">SAMN06295960_3914</name>
</gene>
<keyword evidence="1" id="KW-0949">S-adenosyl-L-methionine</keyword>
<feature type="domain" description="Radical SAM core" evidence="5">
    <location>
        <begin position="26"/>
        <end position="261"/>
    </location>
</feature>
<dbReference type="OrthoDB" id="9782387at2"/>
<dbReference type="SUPFAM" id="SSF102114">
    <property type="entry name" value="Radical SAM enzymes"/>
    <property type="match status" value="1"/>
</dbReference>
<evidence type="ECO:0000256" key="3">
    <source>
        <dbReference type="ARBA" id="ARBA00023004"/>
    </source>
</evidence>
<sequence length="441" mass="49743">MSFHYLSEVSDRQRELLKQHLKRRLHERESKTGLSIVYDLTYMCNQACPGCCVSAVAYKKGREITIDQHGSDLPNIVSVLEKIKQYLDTKPGLDFFIDFGGGELTLRPDWKEILRIACDMFGRDSVGMNTNGTRAAIEDMLDIDPYVSYIGISIDGMEQYHNKWRRTVEGGNSFERSMNLIREMLQVPTLKSKLDITTVPTKNNLAEIPALMRYLNQEGIQNYSVHRAMQVGRFWDKDQLLPSPSDYFKLLVQIVETNQELGMNVHLHHSIESIYTSLLLGVNTYSESNLGNPDRKASLGIDPVGRIFFDPWCTVDPWDKLAKSSLLDDDVTFESILKEHGGIQDIIDSYCRKDIRCKGCDAACSGGNRIAAAANHIRSNFQLKSKEVTKEQLLEAMDSVDPACPLYIDSSTYISAADHAELSMIQAQFASIQVPEPAVVR</sequence>
<dbReference type="PANTHER" id="PTHR11228">
    <property type="entry name" value="RADICAL SAM DOMAIN PROTEIN"/>
    <property type="match status" value="1"/>
</dbReference>
<organism evidence="6 7">
    <name type="scientific">Paenibacillus aquistagni</name>
    <dbReference type="NCBI Taxonomy" id="1852522"/>
    <lineage>
        <taxon>Bacteria</taxon>
        <taxon>Bacillati</taxon>
        <taxon>Bacillota</taxon>
        <taxon>Bacilli</taxon>
        <taxon>Bacillales</taxon>
        <taxon>Paenibacillaceae</taxon>
        <taxon>Paenibacillus</taxon>
    </lineage>
</organism>
<dbReference type="InterPro" id="IPR013785">
    <property type="entry name" value="Aldolase_TIM"/>
</dbReference>
<dbReference type="GO" id="GO:0051536">
    <property type="term" value="F:iron-sulfur cluster binding"/>
    <property type="evidence" value="ECO:0007669"/>
    <property type="project" value="UniProtKB-KW"/>
</dbReference>
<keyword evidence="2" id="KW-0479">Metal-binding</keyword>
<reference evidence="6 7" key="1">
    <citation type="submission" date="2017-04" db="EMBL/GenBank/DDBJ databases">
        <authorList>
            <person name="Afonso C.L."/>
            <person name="Miller P.J."/>
            <person name="Scott M.A."/>
            <person name="Spackman E."/>
            <person name="Goraichik I."/>
            <person name="Dimitrov K.M."/>
            <person name="Suarez D.L."/>
            <person name="Swayne D.E."/>
        </authorList>
    </citation>
    <scope>NUCLEOTIDE SEQUENCE [LARGE SCALE GENOMIC DNA]</scope>
    <source>
        <strain evidence="6 7">11</strain>
    </source>
</reference>
<dbReference type="STRING" id="1852522.SAMN06295960_3914"/>
<dbReference type="GO" id="GO:0003824">
    <property type="term" value="F:catalytic activity"/>
    <property type="evidence" value="ECO:0007669"/>
    <property type="project" value="InterPro"/>
</dbReference>
<keyword evidence="7" id="KW-1185">Reference proteome</keyword>
<dbReference type="Pfam" id="PF04055">
    <property type="entry name" value="Radical_SAM"/>
    <property type="match status" value="1"/>
</dbReference>
<dbReference type="InterPro" id="IPR007197">
    <property type="entry name" value="rSAM"/>
</dbReference>
<evidence type="ECO:0000256" key="1">
    <source>
        <dbReference type="ARBA" id="ARBA00022691"/>
    </source>
</evidence>
<evidence type="ECO:0000313" key="6">
    <source>
        <dbReference type="EMBL" id="SMG55433.1"/>
    </source>
</evidence>
<dbReference type="Proteomes" id="UP000193834">
    <property type="component" value="Unassembled WGS sequence"/>
</dbReference>
<evidence type="ECO:0000259" key="5">
    <source>
        <dbReference type="PROSITE" id="PS51918"/>
    </source>
</evidence>
<dbReference type="CDD" id="cd01335">
    <property type="entry name" value="Radical_SAM"/>
    <property type="match status" value="1"/>
</dbReference>
<keyword evidence="4" id="KW-0411">Iron-sulfur</keyword>
<evidence type="ECO:0000313" key="7">
    <source>
        <dbReference type="Proteomes" id="UP000193834"/>
    </source>
</evidence>
<dbReference type="PROSITE" id="PS51918">
    <property type="entry name" value="RADICAL_SAM"/>
    <property type="match status" value="1"/>
</dbReference>
<proteinExistence type="predicted"/>
<name>A0A1X7LQ48_9BACL</name>
<dbReference type="RefSeq" id="WP_085497074.1">
    <property type="nucleotide sequence ID" value="NZ_FXAZ01000006.1"/>
</dbReference>
<accession>A0A1X7LQ48</accession>
<dbReference type="SFLD" id="SFLDS00029">
    <property type="entry name" value="Radical_SAM"/>
    <property type="match status" value="1"/>
</dbReference>
<keyword evidence="3" id="KW-0408">Iron</keyword>
<dbReference type="InterPro" id="IPR058240">
    <property type="entry name" value="rSAM_sf"/>
</dbReference>
<protein>
    <submittedName>
        <fullName evidence="6">Radical SAM superfamily enzyme, MoaA/NifB/PqqE/SkfB family</fullName>
    </submittedName>
</protein>
<dbReference type="SFLD" id="SFLDG01067">
    <property type="entry name" value="SPASM/twitch_domain_containing"/>
    <property type="match status" value="1"/>
</dbReference>
<dbReference type="AlphaFoldDB" id="A0A1X7LQ48"/>
<evidence type="ECO:0000256" key="4">
    <source>
        <dbReference type="ARBA" id="ARBA00023014"/>
    </source>
</evidence>
<dbReference type="InterPro" id="IPR050377">
    <property type="entry name" value="Radical_SAM_PqqE_MftC-like"/>
</dbReference>
<dbReference type="GO" id="GO:0046872">
    <property type="term" value="F:metal ion binding"/>
    <property type="evidence" value="ECO:0007669"/>
    <property type="project" value="UniProtKB-KW"/>
</dbReference>